<feature type="transmembrane region" description="Helical" evidence="8">
    <location>
        <begin position="40"/>
        <end position="61"/>
    </location>
</feature>
<dbReference type="PANTHER" id="PTHR30518">
    <property type="entry name" value="ENDOLYTIC MUREIN TRANSGLYCOSYLASE"/>
    <property type="match status" value="1"/>
</dbReference>
<dbReference type="InterPro" id="IPR003770">
    <property type="entry name" value="MLTG-like"/>
</dbReference>
<keyword evidence="4 8" id="KW-0472">Membrane</keyword>
<dbReference type="Proteomes" id="UP001426770">
    <property type="component" value="Unassembled WGS sequence"/>
</dbReference>
<gene>
    <name evidence="9" type="primary">mltG_2</name>
    <name evidence="9" type="ORF">Lsed01_01659</name>
</gene>
<evidence type="ECO:0000256" key="4">
    <source>
        <dbReference type="ARBA" id="ARBA00023136"/>
    </source>
</evidence>
<dbReference type="EMBL" id="BAABRR010000007">
    <property type="protein sequence ID" value="GAA5519221.1"/>
    <property type="molecule type" value="Genomic_DNA"/>
</dbReference>
<evidence type="ECO:0000256" key="1">
    <source>
        <dbReference type="ARBA" id="ARBA00022475"/>
    </source>
</evidence>
<dbReference type="Pfam" id="PF02618">
    <property type="entry name" value="YceG"/>
    <property type="match status" value="1"/>
</dbReference>
<name>A0ABP9WJE4_9MICO</name>
<keyword evidence="2 8" id="KW-0812">Transmembrane</keyword>
<evidence type="ECO:0000313" key="10">
    <source>
        <dbReference type="Proteomes" id="UP001426770"/>
    </source>
</evidence>
<evidence type="ECO:0000256" key="2">
    <source>
        <dbReference type="ARBA" id="ARBA00022692"/>
    </source>
</evidence>
<sequence>MSSAHDTLAALRDAGARDFAGTSLALDLTPVRRRVRRHRVVRTAVTSIAGVAVVGAGAYGVKLWDPTFGATLAPASSAPAEDTPAPSPSASPSESTVPLGLTASDIVVEGERVEATIDRLATTHGVTVERAREALVAALPPEAGGEPEGWVSPGDYPIGATVEETAHLLVNIQLQNLQSMGVASEDRQATLTVASILVKESGNAQEWPALSRMIANRLDAGMRLELESPLVYITGADEQTVTDDGFALDSPFNTFMYEGLPPTPIAAVDLGAVDAAAHPSEGDQLYFVRNADGALLFADTFHDFQLLLVDQGQLAPEDVLPE</sequence>
<keyword evidence="3 8" id="KW-1133">Transmembrane helix</keyword>
<keyword evidence="10" id="KW-1185">Reference proteome</keyword>
<reference evidence="9 10" key="1">
    <citation type="submission" date="2024-02" db="EMBL/GenBank/DDBJ databases">
        <title>Lysinimicrobium sediminis NBRC 112286.</title>
        <authorList>
            <person name="Ichikawa N."/>
            <person name="Katano-Makiyama Y."/>
            <person name="Hidaka K."/>
        </authorList>
    </citation>
    <scope>NUCLEOTIDE SEQUENCE [LARGE SCALE GENOMIC DNA]</scope>
    <source>
        <strain evidence="9 10">NBRC 112286</strain>
    </source>
</reference>
<dbReference type="PANTHER" id="PTHR30518:SF2">
    <property type="entry name" value="ENDOLYTIC MUREIN TRANSGLYCOSYLASE"/>
    <property type="match status" value="1"/>
</dbReference>
<accession>A0ABP9WJE4</accession>
<dbReference type="RefSeq" id="WP_286215429.1">
    <property type="nucleotide sequence ID" value="NZ_AP027736.1"/>
</dbReference>
<evidence type="ECO:0000256" key="6">
    <source>
        <dbReference type="ARBA" id="ARBA00023316"/>
    </source>
</evidence>
<proteinExistence type="predicted"/>
<organism evidence="9 10">
    <name type="scientific">Demequina sediminis</name>
    <dbReference type="NCBI Taxonomy" id="1930058"/>
    <lineage>
        <taxon>Bacteria</taxon>
        <taxon>Bacillati</taxon>
        <taxon>Actinomycetota</taxon>
        <taxon>Actinomycetes</taxon>
        <taxon>Micrococcales</taxon>
        <taxon>Demequinaceae</taxon>
        <taxon>Demequina</taxon>
    </lineage>
</organism>
<comment type="caution">
    <text evidence="9">The sequence shown here is derived from an EMBL/GenBank/DDBJ whole genome shotgun (WGS) entry which is preliminary data.</text>
</comment>
<evidence type="ECO:0000256" key="7">
    <source>
        <dbReference type="SAM" id="MobiDB-lite"/>
    </source>
</evidence>
<keyword evidence="1" id="KW-1003">Cell membrane</keyword>
<evidence type="ECO:0000256" key="8">
    <source>
        <dbReference type="SAM" id="Phobius"/>
    </source>
</evidence>
<keyword evidence="6" id="KW-0961">Cell wall biogenesis/degradation</keyword>
<protein>
    <submittedName>
        <fullName evidence="9">Endolytic murein transglycosylase</fullName>
    </submittedName>
</protein>
<keyword evidence="5" id="KW-0456">Lyase</keyword>
<evidence type="ECO:0000256" key="5">
    <source>
        <dbReference type="ARBA" id="ARBA00023239"/>
    </source>
</evidence>
<evidence type="ECO:0000256" key="3">
    <source>
        <dbReference type="ARBA" id="ARBA00022989"/>
    </source>
</evidence>
<feature type="compositionally biased region" description="Low complexity" evidence="7">
    <location>
        <begin position="75"/>
        <end position="96"/>
    </location>
</feature>
<evidence type="ECO:0000313" key="9">
    <source>
        <dbReference type="EMBL" id="GAA5519221.1"/>
    </source>
</evidence>
<feature type="region of interest" description="Disordered" evidence="7">
    <location>
        <begin position="75"/>
        <end position="98"/>
    </location>
</feature>